<accession>A0A4P9XT21</accession>
<dbReference type="GO" id="GO:0046856">
    <property type="term" value="P:phosphatidylinositol dephosphorylation"/>
    <property type="evidence" value="ECO:0007669"/>
    <property type="project" value="TreeGrafter"/>
</dbReference>
<feature type="active site" description="Phosphocysteine intermediate" evidence="1">
    <location>
        <position position="483"/>
    </location>
</feature>
<keyword evidence="6" id="KW-1185">Reference proteome</keyword>
<organism evidence="5 6">
    <name type="scientific">Thamnocephalis sphaerospora</name>
    <dbReference type="NCBI Taxonomy" id="78915"/>
    <lineage>
        <taxon>Eukaryota</taxon>
        <taxon>Fungi</taxon>
        <taxon>Fungi incertae sedis</taxon>
        <taxon>Zoopagomycota</taxon>
        <taxon>Zoopagomycotina</taxon>
        <taxon>Zoopagomycetes</taxon>
        <taxon>Zoopagales</taxon>
        <taxon>Sigmoideomycetaceae</taxon>
        <taxon>Thamnocephalis</taxon>
    </lineage>
</organism>
<dbReference type="GO" id="GO:0004438">
    <property type="term" value="F:phosphatidylinositol-3-phosphate phosphatase activity"/>
    <property type="evidence" value="ECO:0007669"/>
    <property type="project" value="TreeGrafter"/>
</dbReference>
<feature type="region of interest" description="Disordered" evidence="3">
    <location>
        <begin position="860"/>
        <end position="927"/>
    </location>
</feature>
<reference evidence="6" key="1">
    <citation type="journal article" date="2018" name="Nat. Microbiol.">
        <title>Leveraging single-cell genomics to expand the fungal tree of life.</title>
        <authorList>
            <person name="Ahrendt S.R."/>
            <person name="Quandt C.A."/>
            <person name="Ciobanu D."/>
            <person name="Clum A."/>
            <person name="Salamov A."/>
            <person name="Andreopoulos B."/>
            <person name="Cheng J.F."/>
            <person name="Woyke T."/>
            <person name="Pelin A."/>
            <person name="Henrissat B."/>
            <person name="Reynolds N.K."/>
            <person name="Benny G.L."/>
            <person name="Smith M.E."/>
            <person name="James T.Y."/>
            <person name="Grigoriev I.V."/>
        </authorList>
    </citation>
    <scope>NUCLEOTIDE SEQUENCE [LARGE SCALE GENOMIC DNA]</scope>
    <source>
        <strain evidence="6">RSA 1356</strain>
    </source>
</reference>
<dbReference type="GO" id="GO:0005737">
    <property type="term" value="C:cytoplasm"/>
    <property type="evidence" value="ECO:0007669"/>
    <property type="project" value="TreeGrafter"/>
</dbReference>
<evidence type="ECO:0000256" key="2">
    <source>
        <dbReference type="PIRSR" id="PIRSR630564-2"/>
    </source>
</evidence>
<dbReference type="AlphaFoldDB" id="A0A4P9XT21"/>
<dbReference type="PROSITE" id="PS00383">
    <property type="entry name" value="TYR_PHOSPHATASE_1"/>
    <property type="match status" value="1"/>
</dbReference>
<feature type="compositionally biased region" description="Polar residues" evidence="3">
    <location>
        <begin position="918"/>
        <end position="927"/>
    </location>
</feature>
<sequence>MDEIGSASVLLRSGSSSSRRHAQFGLASECIMRPTEPTSRGPSLPTVDWAACGLRPLQGEQVLCVMPPGSVYVAERYGDGTSSPHEIDDLQFDDEEPAAVSNIVCLLTNYRLFFRHGSSLPAVHIPYTAVARVEVTADHCVIALRFDARQYVVQFQGYVSATGNTVRMGECCRTFCSTLLRCVDPVEGTSGTFAFYCGQATLNDGDAGLPLDACSELFDIWSDDSPLDDTRMPEVEPTALDDAAANDDKAKQALGWPGGYNIHSEYRRMGLDVPDTCWKVDSANTQSALSPTYPPLVILPTRSLQAPRSDTFYTKLAAYRTRARFPVLTWKNPRGHHVILRAAQPLVGFLGARGPEDEWVVDECMRFAQKESGSKVPFCILDARSYAAALSNGYAGGGYEKTDNYPSGTTIDFLSLANVHAVASVHSALMRAATTLSVARDWCHTTDAVAWLQHVTDLLEAAGGSESVVSKIVNNDACVLVHCTDGWDRTTQLVSLAQIMLDPFFRTVKGLRVLLEKDWLHFGHPFHARSQHAFSARYANAPQTVPSPVFLLFLTSLRQLMLQHPTEFEYKESLLWCLAKVAAGYGPFSDFMCDSEAQRERLRLRTKTRSVWGWVYARRGWFLNPTYRRRRSGESWKDAVIRPNFSTHGASLWIEYYFPSAAYMPLLNALLSDSPASETPAIANPALQDGSAQFHQVWMFMKRRRRRALVRALDTWRSQCGWTPSTWSSQDSAQSVVSDDYSYTGTDESDEPPRIHSACSAAADTKEDAVPPSMFNLASSWIDVNDDVYRRAEIGGERASRHFRAHSKPLQQDVQLIWRRASSTSVPWEEDVFAPDRLPPGGKVEWDEDVFITKAGTACSGKKPTTAADSDDACRAQSHGDAQDACHTSKTPPSYRQKASCGSPLQSSPVPDDELRDTSSVSGYVML</sequence>
<dbReference type="EMBL" id="KZ992523">
    <property type="protein sequence ID" value="RKP09308.1"/>
    <property type="molecule type" value="Genomic_DNA"/>
</dbReference>
<evidence type="ECO:0000313" key="5">
    <source>
        <dbReference type="EMBL" id="RKP09308.1"/>
    </source>
</evidence>
<proteinExistence type="predicted"/>
<dbReference type="GO" id="GO:0016020">
    <property type="term" value="C:membrane"/>
    <property type="evidence" value="ECO:0007669"/>
    <property type="project" value="TreeGrafter"/>
</dbReference>
<dbReference type="SUPFAM" id="SSF52799">
    <property type="entry name" value="(Phosphotyrosine protein) phosphatases II"/>
    <property type="match status" value="1"/>
</dbReference>
<dbReference type="PANTHER" id="PTHR10807:SF128">
    <property type="entry name" value="PHOSPHATIDYLINOSITOL-3,5-BISPHOSPHATE 3-PHOSPHATASE"/>
    <property type="match status" value="1"/>
</dbReference>
<dbReference type="InterPro" id="IPR030564">
    <property type="entry name" value="Myotubularin"/>
</dbReference>
<dbReference type="InterPro" id="IPR016130">
    <property type="entry name" value="Tyr_Pase_AS"/>
</dbReference>
<dbReference type="CDD" id="cd14507">
    <property type="entry name" value="PTP-MTM-like"/>
    <property type="match status" value="1"/>
</dbReference>
<dbReference type="InterPro" id="IPR010569">
    <property type="entry name" value="Myotubularin-like_Pase_dom"/>
</dbReference>
<dbReference type="Pfam" id="PF06602">
    <property type="entry name" value="Myotub-related"/>
    <property type="match status" value="1"/>
</dbReference>
<evidence type="ECO:0000256" key="1">
    <source>
        <dbReference type="PIRSR" id="PIRSR630564-1"/>
    </source>
</evidence>
<name>A0A4P9XT21_9FUNG</name>
<dbReference type="PROSITE" id="PS51339">
    <property type="entry name" value="PPASE_MYOTUBULARIN"/>
    <property type="match status" value="1"/>
</dbReference>
<dbReference type="PANTHER" id="PTHR10807">
    <property type="entry name" value="MYOTUBULARIN-RELATED"/>
    <property type="match status" value="1"/>
</dbReference>
<evidence type="ECO:0000313" key="6">
    <source>
        <dbReference type="Proteomes" id="UP000271241"/>
    </source>
</evidence>
<evidence type="ECO:0000256" key="3">
    <source>
        <dbReference type="SAM" id="MobiDB-lite"/>
    </source>
</evidence>
<dbReference type="OrthoDB" id="271628at2759"/>
<evidence type="ECO:0000259" key="4">
    <source>
        <dbReference type="PROSITE" id="PS51339"/>
    </source>
</evidence>
<dbReference type="Proteomes" id="UP000271241">
    <property type="component" value="Unassembled WGS sequence"/>
</dbReference>
<gene>
    <name evidence="5" type="ORF">THASP1DRAFT_28889</name>
</gene>
<protein>
    <submittedName>
        <fullName evidence="5">Protein-tyrosine phosphatase-like protein</fullName>
    </submittedName>
</protein>
<dbReference type="InterPro" id="IPR029021">
    <property type="entry name" value="Prot-tyrosine_phosphatase-like"/>
</dbReference>
<dbReference type="STRING" id="78915.A0A4P9XT21"/>
<feature type="domain" description="Myotubularin phosphatase" evidence="4">
    <location>
        <begin position="256"/>
        <end position="657"/>
    </location>
</feature>
<feature type="binding site" evidence="2">
    <location>
        <begin position="483"/>
        <end position="489"/>
    </location>
    <ligand>
        <name>substrate</name>
    </ligand>
</feature>